<comment type="caution">
    <text evidence="1">The sequence shown here is derived from an EMBL/GenBank/DDBJ whole genome shotgun (WGS) entry which is preliminary data.</text>
</comment>
<evidence type="ECO:0000313" key="1">
    <source>
        <dbReference type="EMBL" id="MYH63121.1"/>
    </source>
</evidence>
<name>A0A6B1G4V1_9CHLR</name>
<accession>A0A6B1G4V1</accession>
<evidence type="ECO:0008006" key="2">
    <source>
        <dbReference type="Google" id="ProtNLM"/>
    </source>
</evidence>
<protein>
    <recommendedName>
        <fullName evidence="2">Ferritin-like domain-containing protein</fullName>
    </recommendedName>
</protein>
<organism evidence="1">
    <name type="scientific">Caldilineaceae bacterium SB0675_bin_29</name>
    <dbReference type="NCBI Taxonomy" id="2605266"/>
    <lineage>
        <taxon>Bacteria</taxon>
        <taxon>Bacillati</taxon>
        <taxon>Chloroflexota</taxon>
        <taxon>Caldilineae</taxon>
        <taxon>Caldilineales</taxon>
        <taxon>Caldilineaceae</taxon>
    </lineage>
</organism>
<dbReference type="AlphaFoldDB" id="A0A6B1G4V1"/>
<gene>
    <name evidence="1" type="ORF">F4148_15640</name>
</gene>
<proteinExistence type="predicted"/>
<reference evidence="1" key="1">
    <citation type="submission" date="2019-09" db="EMBL/GenBank/DDBJ databases">
        <title>Characterisation of the sponge microbiome using genome-centric metagenomics.</title>
        <authorList>
            <person name="Engelberts J.P."/>
            <person name="Robbins S.J."/>
            <person name="De Goeij J.M."/>
            <person name="Aranda M."/>
            <person name="Bell S.C."/>
            <person name="Webster N.S."/>
        </authorList>
    </citation>
    <scope>NUCLEOTIDE SEQUENCE</scope>
    <source>
        <strain evidence="1">SB0675_bin_29</strain>
    </source>
</reference>
<dbReference type="EMBL" id="VYDA01000550">
    <property type="protein sequence ID" value="MYH63121.1"/>
    <property type="molecule type" value="Genomic_DNA"/>
</dbReference>
<sequence length="355" mass="40714">MQVLSPPEQIDFAHNKQLLNRYRFIEYETLRILAAWLPGTANMDWKLAMGRLLWEDAQHVQHLYQRLREIQTPAFRPPGDDALEHLMAEALHAPNEADLLAGLFRVIKSALVDTYRWHCDQTFANPDAPTLYAFKHILIDEELQLTWAEEALADHAPGEWESYIAGLLAAAGGVSGREDRRETPAPAACRKTFDCPRDAARDSRFSLVNRDAGKRITDVDHATQRLRDFESYSQEMLAAETVALIIHLTPDMPWAFTYDSARHCYDETRHCKLGIEWLAQHGRDYTKVPQNTRIYTWRSQYDAATQYCLLTMGNETHAFPHRHVQMAAYAETGDRLSAQFVSYDMADERQHVAIG</sequence>
<feature type="non-terminal residue" evidence="1">
    <location>
        <position position="355"/>
    </location>
</feature>